<keyword evidence="1" id="KW-0614">Plasmid</keyword>
<sequence>MELLMAIRDQAAVLWQAWIGDLPRTVADRVRLMGGAARAADAVGVSPGTVRRWVRDERQATTTVTGAIKTHGGVDEAARAAGVTPRTIRAWARQEARGRVPGVRQAKHIAKLTAAAADKRVSDQPTGNAAKLARAVLSSPTARQSAMNGRRAARISNSGAHVAIRAKVTVDTGKRKDERWRDISVNFSNDAMGPATDAFLAGDNTGTLDALNNLFGERYAPGTGWKFTEIRSMEIKGFGGPGSTF</sequence>
<dbReference type="KEGG" id="arev:RVR_P245"/>
<evidence type="ECO:0000313" key="2">
    <source>
        <dbReference type="Proteomes" id="UP000595703"/>
    </source>
</evidence>
<accession>A0A7U3LGC0</accession>
<evidence type="ECO:0000313" key="1">
    <source>
        <dbReference type="EMBL" id="BBG20786.1"/>
    </source>
</evidence>
<dbReference type="AlphaFoldDB" id="A0A7U3LGC0"/>
<dbReference type="Proteomes" id="UP000595703">
    <property type="component" value="Plasmid pRVR2"/>
</dbReference>
<keyword evidence="2" id="KW-1185">Reference proteome</keyword>
<gene>
    <name evidence="1" type="ORF">RVR_P245</name>
</gene>
<reference evidence="1 2" key="1">
    <citation type="journal article" date="2020" name="Sci. Rep.">
        <title>beta-carboline chemical signals induce reveromycin production through a LuxR family regulator in Streptomyces sp. SN-593.</title>
        <authorList>
            <person name="Panthee S."/>
            <person name="Kito N."/>
            <person name="Hayashi T."/>
            <person name="Shimizu T."/>
            <person name="Ishikawa J."/>
            <person name="Hamamoto H."/>
            <person name="Osada H."/>
            <person name="Takahashi S."/>
        </authorList>
    </citation>
    <scope>NUCLEOTIDE SEQUENCE [LARGE SCALE GENOMIC DNA]</scope>
    <source>
        <strain evidence="1 2">SN-593</strain>
        <plasmid evidence="1 2">pRVR2</plasmid>
    </source>
</reference>
<geneLocation type="plasmid" evidence="1 2">
    <name>pRVR2</name>
</geneLocation>
<dbReference type="EMBL" id="AP018367">
    <property type="protein sequence ID" value="BBG20786.1"/>
    <property type="molecule type" value="Genomic_DNA"/>
</dbReference>
<proteinExistence type="predicted"/>
<protein>
    <submittedName>
        <fullName evidence="1">Uncharacterized protein</fullName>
    </submittedName>
</protein>
<name>A0A7U3LGC0_9ACTN</name>
<organism evidence="1 2">
    <name type="scientific">Actinacidiphila reveromycinica</name>
    <dbReference type="NCBI Taxonomy" id="659352"/>
    <lineage>
        <taxon>Bacteria</taxon>
        <taxon>Bacillati</taxon>
        <taxon>Actinomycetota</taxon>
        <taxon>Actinomycetes</taxon>
        <taxon>Kitasatosporales</taxon>
        <taxon>Streptomycetaceae</taxon>
        <taxon>Actinacidiphila</taxon>
    </lineage>
</organism>